<dbReference type="RefSeq" id="WP_387418428.1">
    <property type="nucleotide sequence ID" value="NZ_JBIASD010000081.1"/>
</dbReference>
<evidence type="ECO:0000256" key="1">
    <source>
        <dbReference type="SAM" id="SignalP"/>
    </source>
</evidence>
<evidence type="ECO:0000313" key="3">
    <source>
        <dbReference type="Proteomes" id="UP001602013"/>
    </source>
</evidence>
<sequence>MLKLGAKIAALSMAILATLSTVTPAANATSSGEWTTYGPYSFVFDLQNRMCMVSISGGATYEGSCAASSTRGRWHVRYNSVTHLVVLHNVAYDTCLNVDGNFKVTTSGCSSVWTQGFNEEKIANGTGKHSGVYMYHPLADASKCLVRGWYIGSCSDRGATYYQYYNAP</sequence>
<name>A0ABW6T4P6_9ACTN</name>
<accession>A0ABW6T4P6</accession>
<protein>
    <recommendedName>
        <fullName evidence="4">Secreted protein</fullName>
    </recommendedName>
</protein>
<comment type="caution">
    <text evidence="2">The sequence shown here is derived from an EMBL/GenBank/DDBJ whole genome shotgun (WGS) entry which is preliminary data.</text>
</comment>
<evidence type="ECO:0000313" key="2">
    <source>
        <dbReference type="EMBL" id="MFF3672266.1"/>
    </source>
</evidence>
<proteinExistence type="predicted"/>
<keyword evidence="1" id="KW-0732">Signal</keyword>
<reference evidence="2 3" key="1">
    <citation type="submission" date="2024-10" db="EMBL/GenBank/DDBJ databases">
        <title>The Natural Products Discovery Center: Release of the First 8490 Sequenced Strains for Exploring Actinobacteria Biosynthetic Diversity.</title>
        <authorList>
            <person name="Kalkreuter E."/>
            <person name="Kautsar S.A."/>
            <person name="Yang D."/>
            <person name="Bader C.D."/>
            <person name="Teijaro C.N."/>
            <person name="Fluegel L."/>
            <person name="Davis C.M."/>
            <person name="Simpson J.R."/>
            <person name="Lauterbach L."/>
            <person name="Steele A.D."/>
            <person name="Gui C."/>
            <person name="Meng S."/>
            <person name="Li G."/>
            <person name="Viehrig K."/>
            <person name="Ye F."/>
            <person name="Su P."/>
            <person name="Kiefer A.F."/>
            <person name="Nichols A."/>
            <person name="Cepeda A.J."/>
            <person name="Yan W."/>
            <person name="Fan B."/>
            <person name="Jiang Y."/>
            <person name="Adhikari A."/>
            <person name="Zheng C.-J."/>
            <person name="Schuster L."/>
            <person name="Cowan T.M."/>
            <person name="Smanski M.J."/>
            <person name="Chevrette M.G."/>
            <person name="De Carvalho L.P.S."/>
            <person name="Shen B."/>
        </authorList>
    </citation>
    <scope>NUCLEOTIDE SEQUENCE [LARGE SCALE GENOMIC DNA]</scope>
    <source>
        <strain evidence="2 3">NPDC002173</strain>
    </source>
</reference>
<organism evidence="2 3">
    <name type="scientific">Microtetraspora malaysiensis</name>
    <dbReference type="NCBI Taxonomy" id="161358"/>
    <lineage>
        <taxon>Bacteria</taxon>
        <taxon>Bacillati</taxon>
        <taxon>Actinomycetota</taxon>
        <taxon>Actinomycetes</taxon>
        <taxon>Streptosporangiales</taxon>
        <taxon>Streptosporangiaceae</taxon>
        <taxon>Microtetraspora</taxon>
    </lineage>
</organism>
<dbReference type="EMBL" id="JBIASD010000081">
    <property type="protein sequence ID" value="MFF3672266.1"/>
    <property type="molecule type" value="Genomic_DNA"/>
</dbReference>
<dbReference type="Proteomes" id="UP001602013">
    <property type="component" value="Unassembled WGS sequence"/>
</dbReference>
<feature type="chain" id="PRO_5045340846" description="Secreted protein" evidence="1">
    <location>
        <begin position="29"/>
        <end position="168"/>
    </location>
</feature>
<keyword evidence="3" id="KW-1185">Reference proteome</keyword>
<feature type="signal peptide" evidence="1">
    <location>
        <begin position="1"/>
        <end position="28"/>
    </location>
</feature>
<gene>
    <name evidence="2" type="ORF">ACFYXI_42975</name>
</gene>
<evidence type="ECO:0008006" key="4">
    <source>
        <dbReference type="Google" id="ProtNLM"/>
    </source>
</evidence>